<organism evidence="7 8">
    <name type="scientific">Thermovirga lienii (strain ATCC BAA-1197 / DSM 17291 / Cas60314)</name>
    <dbReference type="NCBI Taxonomy" id="580340"/>
    <lineage>
        <taxon>Bacteria</taxon>
        <taxon>Thermotogati</taxon>
        <taxon>Synergistota</taxon>
        <taxon>Synergistia</taxon>
        <taxon>Synergistales</taxon>
        <taxon>Thermovirgaceae</taxon>
        <taxon>Thermovirga</taxon>
    </lineage>
</organism>
<accession>G7V759</accession>
<evidence type="ECO:0000256" key="2">
    <source>
        <dbReference type="ARBA" id="ARBA00007118"/>
    </source>
</evidence>
<dbReference type="EMBL" id="CP003096">
    <property type="protein sequence ID" value="AER66093.1"/>
    <property type="molecule type" value="Genomic_DNA"/>
</dbReference>
<reference evidence="7 8" key="2">
    <citation type="journal article" date="2012" name="Stand. Genomic Sci.">
        <title>Genome sequence of the moderately thermophilic, amino-acid-degrading and sulfur-reducing bacterium Thermovirga lienii type strain (Cas60314(T)).</title>
        <authorList>
            <person name="Goker M."/>
            <person name="Saunders E."/>
            <person name="Lapidus A."/>
            <person name="Nolan M."/>
            <person name="Lucas S."/>
            <person name="Hammon N."/>
            <person name="Deshpande S."/>
            <person name="Cheng J.F."/>
            <person name="Han C."/>
            <person name="Tapia R."/>
            <person name="Goodwin L.A."/>
            <person name="Pitluck S."/>
            <person name="Liolios K."/>
            <person name="Mavromatis K."/>
            <person name="Pagani I."/>
            <person name="Ivanova N."/>
            <person name="Mikhailova N."/>
            <person name="Pati A."/>
            <person name="Chen A."/>
            <person name="Palaniappan K."/>
            <person name="Land M."/>
            <person name="Chang Y.J."/>
            <person name="Jeffries C.D."/>
            <person name="Brambilla E.M."/>
            <person name="Rohde M."/>
            <person name="Spring S."/>
            <person name="Detter J.C."/>
            <person name="Woyke T."/>
            <person name="Bristow J."/>
            <person name="Eisen J.A."/>
            <person name="Markowitz V."/>
            <person name="Hugenholtz P."/>
            <person name="Kyrpides N.C."/>
            <person name="Klenk H.P."/>
        </authorList>
    </citation>
    <scope>NUCLEOTIDE SEQUENCE [LARGE SCALE GENOMIC DNA]</scope>
    <source>
        <strain evidence="8">ATCC BAA-1197 / DSM 17291 / Cas60314</strain>
    </source>
</reference>
<dbReference type="AlphaFoldDB" id="G7V759"/>
<dbReference type="STRING" id="580340.Tlie_0356"/>
<dbReference type="KEGG" id="tli:Tlie_0356"/>
<keyword evidence="4" id="KW-0288">FMN</keyword>
<evidence type="ECO:0000313" key="8">
    <source>
        <dbReference type="Proteomes" id="UP000005868"/>
    </source>
</evidence>
<evidence type="ECO:0000313" key="7">
    <source>
        <dbReference type="EMBL" id="AER66093.1"/>
    </source>
</evidence>
<protein>
    <submittedName>
        <fullName evidence="7">Nitroreductase</fullName>
    </submittedName>
</protein>
<comment type="cofactor">
    <cofactor evidence="1">
        <name>FMN</name>
        <dbReference type="ChEBI" id="CHEBI:58210"/>
    </cofactor>
</comment>
<feature type="domain" description="Nitroreductase" evidence="6">
    <location>
        <begin position="69"/>
        <end position="151"/>
    </location>
</feature>
<dbReference type="PANTHER" id="PTHR43673:SF2">
    <property type="entry name" value="NITROREDUCTASE"/>
    <property type="match status" value="1"/>
</dbReference>
<dbReference type="SUPFAM" id="SSF55469">
    <property type="entry name" value="FMN-dependent nitroreductase-like"/>
    <property type="match status" value="1"/>
</dbReference>
<reference evidence="8" key="1">
    <citation type="submission" date="2011-10" db="EMBL/GenBank/DDBJ databases">
        <title>The complete genome of chromosome of Thermovirga lienii DSM 17291.</title>
        <authorList>
            <consortium name="US DOE Joint Genome Institute (JGI-PGF)"/>
            <person name="Lucas S."/>
            <person name="Copeland A."/>
            <person name="Lapidus A."/>
            <person name="Glavina del Rio T."/>
            <person name="Dalin E."/>
            <person name="Tice H."/>
            <person name="Bruce D."/>
            <person name="Goodwin L."/>
            <person name="Pitluck S."/>
            <person name="Peters L."/>
            <person name="Mikhailova N."/>
            <person name="Saunders E."/>
            <person name="Kyrpides N."/>
            <person name="Mavromatis K."/>
            <person name="Ivanova N."/>
            <person name="Last F.I."/>
            <person name="Brettin T."/>
            <person name="Detter J.C."/>
            <person name="Han C."/>
            <person name="Larimer F."/>
            <person name="Land M."/>
            <person name="Hauser L."/>
            <person name="Markowitz V."/>
            <person name="Cheng J.-F."/>
            <person name="Hugenholtz P."/>
            <person name="Woyke T."/>
            <person name="Wu D."/>
            <person name="Spring S."/>
            <person name="Schroeder M."/>
            <person name="Brambilla E.-M."/>
            <person name="Klenk H.-P."/>
            <person name="Eisen J.A."/>
        </authorList>
    </citation>
    <scope>NUCLEOTIDE SEQUENCE [LARGE SCALE GENOMIC DNA]</scope>
    <source>
        <strain evidence="8">ATCC BAA-1197 / DSM 17291 / Cas60314</strain>
    </source>
</reference>
<evidence type="ECO:0000256" key="1">
    <source>
        <dbReference type="ARBA" id="ARBA00001917"/>
    </source>
</evidence>
<evidence type="ECO:0000256" key="4">
    <source>
        <dbReference type="ARBA" id="ARBA00022643"/>
    </source>
</evidence>
<dbReference type="InterPro" id="IPR029479">
    <property type="entry name" value="Nitroreductase"/>
</dbReference>
<comment type="similarity">
    <text evidence="2">Belongs to the nitroreductase family.</text>
</comment>
<dbReference type="Proteomes" id="UP000005868">
    <property type="component" value="Chromosome"/>
</dbReference>
<evidence type="ECO:0000256" key="3">
    <source>
        <dbReference type="ARBA" id="ARBA00022630"/>
    </source>
</evidence>
<dbReference type="OrthoDB" id="9783470at2"/>
<feature type="domain" description="Nitroreductase" evidence="6">
    <location>
        <begin position="11"/>
        <end position="62"/>
    </location>
</feature>
<evidence type="ECO:0000259" key="6">
    <source>
        <dbReference type="Pfam" id="PF00881"/>
    </source>
</evidence>
<name>G7V759_THELD</name>
<sequence>MNDATKALDVILSRRSIRSYENKPLNDTIFEHLLKAAMTAPSAHNQQPWEFVIIDERKLLDQIPEFHPYSKMLLGAPAAILVCGNKNYIKDEDLWPQDCAAATENILLAATALQLGSVWLGVYPKRDLMEGLSKLLNLPENIIPFSLVALGFPAKTKEPANRYDPSRVHKNKW</sequence>
<dbReference type="Pfam" id="PF00881">
    <property type="entry name" value="Nitroreductase"/>
    <property type="match status" value="2"/>
</dbReference>
<dbReference type="GO" id="GO:0016491">
    <property type="term" value="F:oxidoreductase activity"/>
    <property type="evidence" value="ECO:0007669"/>
    <property type="project" value="UniProtKB-KW"/>
</dbReference>
<keyword evidence="8" id="KW-1185">Reference proteome</keyword>
<proteinExistence type="inferred from homology"/>
<evidence type="ECO:0000256" key="5">
    <source>
        <dbReference type="ARBA" id="ARBA00023002"/>
    </source>
</evidence>
<dbReference type="CDD" id="cd02150">
    <property type="entry name" value="nitroreductase"/>
    <property type="match status" value="1"/>
</dbReference>
<keyword evidence="3" id="KW-0285">Flavoprotein</keyword>
<gene>
    <name evidence="7" type="ordered locus">Tlie_0356</name>
</gene>
<dbReference type="eggNOG" id="COG0778">
    <property type="taxonomic scope" value="Bacteria"/>
</dbReference>
<dbReference type="PANTHER" id="PTHR43673">
    <property type="entry name" value="NAD(P)H NITROREDUCTASE YDGI-RELATED"/>
    <property type="match status" value="1"/>
</dbReference>
<keyword evidence="5" id="KW-0560">Oxidoreductase</keyword>
<dbReference type="HOGENOM" id="CLU_070764_7_3_0"/>
<dbReference type="InterPro" id="IPR000415">
    <property type="entry name" value="Nitroreductase-like"/>
</dbReference>
<dbReference type="Gene3D" id="3.40.109.10">
    <property type="entry name" value="NADH Oxidase"/>
    <property type="match status" value="1"/>
</dbReference>